<evidence type="ECO:0000256" key="3">
    <source>
        <dbReference type="ARBA" id="ARBA00023163"/>
    </source>
</evidence>
<dbReference type="Pfam" id="PF01418">
    <property type="entry name" value="HTH_6"/>
    <property type="match status" value="1"/>
</dbReference>
<gene>
    <name evidence="6" type="ORF">Q8A70_22355</name>
</gene>
<dbReference type="InterPro" id="IPR009057">
    <property type="entry name" value="Homeodomain-like_sf"/>
</dbReference>
<evidence type="ECO:0000256" key="1">
    <source>
        <dbReference type="ARBA" id="ARBA00023015"/>
    </source>
</evidence>
<dbReference type="InterPro" id="IPR035472">
    <property type="entry name" value="RpiR-like_SIS"/>
</dbReference>
<reference evidence="7" key="1">
    <citation type="submission" date="2023-08" db="EMBL/GenBank/DDBJ databases">
        <title>Rhodospirillaceae gen. nov., a novel taxon isolated from the Yangtze River Yuezi River estuary sludge.</title>
        <authorList>
            <person name="Ruan L."/>
        </authorList>
    </citation>
    <scope>NUCLEOTIDE SEQUENCE [LARGE SCALE GENOMIC DNA]</scope>
    <source>
        <strain evidence="7">R-7</strain>
    </source>
</reference>
<dbReference type="PANTHER" id="PTHR30514">
    <property type="entry name" value="GLUCOKINASE"/>
    <property type="match status" value="1"/>
</dbReference>
<keyword evidence="2" id="KW-0238">DNA-binding</keyword>
<dbReference type="Gene3D" id="1.10.10.10">
    <property type="entry name" value="Winged helix-like DNA-binding domain superfamily/Winged helix DNA-binding domain"/>
    <property type="match status" value="1"/>
</dbReference>
<dbReference type="InterPro" id="IPR046348">
    <property type="entry name" value="SIS_dom_sf"/>
</dbReference>
<feature type="domain" description="SIS" evidence="5">
    <location>
        <begin position="136"/>
        <end position="276"/>
    </location>
</feature>
<dbReference type="PROSITE" id="PS51071">
    <property type="entry name" value="HTH_RPIR"/>
    <property type="match status" value="1"/>
</dbReference>
<sequence>MKPKTAKLSPDLHSANGPLARLRQLRADLPPTAKRIATYLESHAKDVIRMSITEVAEQTDASEGSIVSLCRRLGAGGFQEMKILLATDLVDPVQLIQEDLHEGDSVEQVSDRIFAAHANSLSDTRKLLSVAALTKAMKLMRAADRIEIYGIGSSGPIAVDLAYRLLQLGLKATATIDSHIQAVSATMTGPGVAVITVSHSGSTVETVLATRLAKESGAKTIGITRLGKSPLQRYCDVVIHTVANETKFRPEAMSSRVAQLAIIDTLVSCCALADSGRSVANLQRSAHAIADKRY</sequence>
<dbReference type="CDD" id="cd05013">
    <property type="entry name" value="SIS_RpiR"/>
    <property type="match status" value="1"/>
</dbReference>
<evidence type="ECO:0000256" key="2">
    <source>
        <dbReference type="ARBA" id="ARBA00023125"/>
    </source>
</evidence>
<feature type="domain" description="HTH rpiR-type" evidence="4">
    <location>
        <begin position="16"/>
        <end position="92"/>
    </location>
</feature>
<dbReference type="Proteomes" id="UP001230156">
    <property type="component" value="Unassembled WGS sequence"/>
</dbReference>
<evidence type="ECO:0000313" key="7">
    <source>
        <dbReference type="Proteomes" id="UP001230156"/>
    </source>
</evidence>
<protein>
    <submittedName>
        <fullName evidence="6">MurR/RpiR family transcriptional regulator</fullName>
    </submittedName>
</protein>
<dbReference type="InterPro" id="IPR036388">
    <property type="entry name" value="WH-like_DNA-bd_sf"/>
</dbReference>
<dbReference type="SUPFAM" id="SSF46689">
    <property type="entry name" value="Homeodomain-like"/>
    <property type="match status" value="1"/>
</dbReference>
<organism evidence="6 7">
    <name type="scientific">Dongia sedimenti</name>
    <dbReference type="NCBI Taxonomy" id="3064282"/>
    <lineage>
        <taxon>Bacteria</taxon>
        <taxon>Pseudomonadati</taxon>
        <taxon>Pseudomonadota</taxon>
        <taxon>Alphaproteobacteria</taxon>
        <taxon>Rhodospirillales</taxon>
        <taxon>Dongiaceae</taxon>
        <taxon>Dongia</taxon>
    </lineage>
</organism>
<evidence type="ECO:0000259" key="5">
    <source>
        <dbReference type="PROSITE" id="PS51464"/>
    </source>
</evidence>
<dbReference type="Gene3D" id="3.40.50.10490">
    <property type="entry name" value="Glucose-6-phosphate isomerase like protein, domain 1"/>
    <property type="match status" value="1"/>
</dbReference>
<proteinExistence type="predicted"/>
<dbReference type="InterPro" id="IPR000281">
    <property type="entry name" value="HTH_RpiR"/>
</dbReference>
<evidence type="ECO:0000313" key="6">
    <source>
        <dbReference type="EMBL" id="MDQ7250449.1"/>
    </source>
</evidence>
<dbReference type="SUPFAM" id="SSF53697">
    <property type="entry name" value="SIS domain"/>
    <property type="match status" value="1"/>
</dbReference>
<comment type="caution">
    <text evidence="6">The sequence shown here is derived from an EMBL/GenBank/DDBJ whole genome shotgun (WGS) entry which is preliminary data.</text>
</comment>
<dbReference type="EMBL" id="JAUYVI010000007">
    <property type="protein sequence ID" value="MDQ7250449.1"/>
    <property type="molecule type" value="Genomic_DNA"/>
</dbReference>
<dbReference type="InterPro" id="IPR001347">
    <property type="entry name" value="SIS_dom"/>
</dbReference>
<dbReference type="PROSITE" id="PS51464">
    <property type="entry name" value="SIS"/>
    <property type="match status" value="1"/>
</dbReference>
<dbReference type="RefSeq" id="WP_379959743.1">
    <property type="nucleotide sequence ID" value="NZ_JAUYVI010000007.1"/>
</dbReference>
<keyword evidence="3" id="KW-0804">Transcription</keyword>
<evidence type="ECO:0000259" key="4">
    <source>
        <dbReference type="PROSITE" id="PS51071"/>
    </source>
</evidence>
<accession>A0ABU0YRU4</accession>
<keyword evidence="7" id="KW-1185">Reference proteome</keyword>
<dbReference type="InterPro" id="IPR047640">
    <property type="entry name" value="RpiR-like"/>
</dbReference>
<dbReference type="PANTHER" id="PTHR30514:SF1">
    <property type="entry name" value="HTH-TYPE TRANSCRIPTIONAL REGULATOR HEXR-RELATED"/>
    <property type="match status" value="1"/>
</dbReference>
<name>A0ABU0YRU4_9PROT</name>
<dbReference type="Pfam" id="PF01380">
    <property type="entry name" value="SIS"/>
    <property type="match status" value="1"/>
</dbReference>
<keyword evidence="1" id="KW-0805">Transcription regulation</keyword>